<dbReference type="PANTHER" id="PTHR47190">
    <property type="entry name" value="DEHYDROGENASE, PUTATIVE-RELATED"/>
    <property type="match status" value="1"/>
</dbReference>
<feature type="compositionally biased region" description="Basic residues" evidence="2">
    <location>
        <begin position="804"/>
        <end position="822"/>
    </location>
</feature>
<dbReference type="Pfam" id="PF00732">
    <property type="entry name" value="GMC_oxred_N"/>
    <property type="match status" value="1"/>
</dbReference>
<accession>A0ABR3YR93</accession>
<evidence type="ECO:0000256" key="2">
    <source>
        <dbReference type="SAM" id="MobiDB-lite"/>
    </source>
</evidence>
<organism evidence="5 6">
    <name type="scientific">Ceratocystis pirilliformis</name>
    <dbReference type="NCBI Taxonomy" id="259994"/>
    <lineage>
        <taxon>Eukaryota</taxon>
        <taxon>Fungi</taxon>
        <taxon>Dikarya</taxon>
        <taxon>Ascomycota</taxon>
        <taxon>Pezizomycotina</taxon>
        <taxon>Sordariomycetes</taxon>
        <taxon>Hypocreomycetidae</taxon>
        <taxon>Microascales</taxon>
        <taxon>Ceratocystidaceae</taxon>
        <taxon>Ceratocystis</taxon>
    </lineage>
</organism>
<reference evidence="5 6" key="1">
    <citation type="journal article" date="2024" name="IMA Fungus">
        <title>IMA Genome - F19 : A genome assembly and annotation guide to empower mycologists, including annotated draft genome sequences of Ceratocystis pirilliformis, Diaporthe australafricana, Fusarium ophioides, Paecilomyces lecythidis, and Sporothrix stenoceras.</title>
        <authorList>
            <person name="Aylward J."/>
            <person name="Wilson A.M."/>
            <person name="Visagie C.M."/>
            <person name="Spraker J."/>
            <person name="Barnes I."/>
            <person name="Buitendag C."/>
            <person name="Ceriani C."/>
            <person name="Del Mar Angel L."/>
            <person name="du Plessis D."/>
            <person name="Fuchs T."/>
            <person name="Gasser K."/>
            <person name="Kramer D."/>
            <person name="Li W."/>
            <person name="Munsamy K."/>
            <person name="Piso A."/>
            <person name="Price J.L."/>
            <person name="Sonnekus B."/>
            <person name="Thomas C."/>
            <person name="van der Nest A."/>
            <person name="van Dijk A."/>
            <person name="van Heerden A."/>
            <person name="van Vuuren N."/>
            <person name="Yilmaz N."/>
            <person name="Duong T.A."/>
            <person name="van der Merwe N.A."/>
            <person name="Wingfield M.J."/>
            <person name="Wingfield B.D."/>
        </authorList>
    </citation>
    <scope>NUCLEOTIDE SEQUENCE [LARGE SCALE GENOMIC DNA]</scope>
    <source>
        <strain evidence="5 6">CMW 12675</strain>
    </source>
</reference>
<dbReference type="InterPro" id="IPR000172">
    <property type="entry name" value="GMC_OxRdtase_N"/>
</dbReference>
<comment type="caution">
    <text evidence="5">The sequence shown here is derived from an EMBL/GenBank/DDBJ whole genome shotgun (WGS) entry which is preliminary data.</text>
</comment>
<dbReference type="Proteomes" id="UP001583280">
    <property type="component" value="Unassembled WGS sequence"/>
</dbReference>
<feature type="compositionally biased region" description="Low complexity" evidence="2">
    <location>
        <begin position="756"/>
        <end position="803"/>
    </location>
</feature>
<dbReference type="SUPFAM" id="SSF51905">
    <property type="entry name" value="FAD/NAD(P)-binding domain"/>
    <property type="match status" value="1"/>
</dbReference>
<dbReference type="Gene3D" id="3.30.410.10">
    <property type="entry name" value="Cholesterol Oxidase, domain 2"/>
    <property type="match status" value="1"/>
</dbReference>
<dbReference type="Pfam" id="PF16010">
    <property type="entry name" value="CDH-cyt"/>
    <property type="match status" value="1"/>
</dbReference>
<feature type="domain" description="Glucose-methanol-choline oxidoreductase N-terminal" evidence="4">
    <location>
        <begin position="478"/>
        <end position="492"/>
    </location>
</feature>
<dbReference type="PROSITE" id="PS00624">
    <property type="entry name" value="GMC_OXRED_2"/>
    <property type="match status" value="1"/>
</dbReference>
<keyword evidence="6" id="KW-1185">Reference proteome</keyword>
<feature type="chain" id="PRO_5046342756" description="Glucose-methanol-choline oxidoreductase N-terminal domain-containing protein" evidence="3">
    <location>
        <begin position="20"/>
        <end position="822"/>
    </location>
</feature>
<keyword evidence="3" id="KW-0732">Signal</keyword>
<feature type="signal peptide" evidence="3">
    <location>
        <begin position="1"/>
        <end position="19"/>
    </location>
</feature>
<dbReference type="Pfam" id="PF05199">
    <property type="entry name" value="GMC_oxred_C"/>
    <property type="match status" value="1"/>
</dbReference>
<dbReference type="PANTHER" id="PTHR47190:SF4">
    <property type="entry name" value="DEHYDROGENASE, PUTATIVE-RELATED"/>
    <property type="match status" value="1"/>
</dbReference>
<dbReference type="EMBL" id="JAWDJO010000178">
    <property type="protein sequence ID" value="KAL1890597.1"/>
    <property type="molecule type" value="Genomic_DNA"/>
</dbReference>
<dbReference type="InterPro" id="IPR053208">
    <property type="entry name" value="GMC_Oxidoreductase_CD"/>
</dbReference>
<evidence type="ECO:0000256" key="1">
    <source>
        <dbReference type="ARBA" id="ARBA00010790"/>
    </source>
</evidence>
<evidence type="ECO:0000313" key="6">
    <source>
        <dbReference type="Proteomes" id="UP001583280"/>
    </source>
</evidence>
<evidence type="ECO:0000313" key="5">
    <source>
        <dbReference type="EMBL" id="KAL1890597.1"/>
    </source>
</evidence>
<dbReference type="InterPro" id="IPR036188">
    <property type="entry name" value="FAD/NAD-bd_sf"/>
</dbReference>
<name>A0ABR3YR93_9PEZI</name>
<evidence type="ECO:0000256" key="3">
    <source>
        <dbReference type="SAM" id="SignalP"/>
    </source>
</evidence>
<dbReference type="Gene3D" id="2.60.40.1210">
    <property type="entry name" value="Cellobiose dehydrogenase, cytochrome domain"/>
    <property type="match status" value="1"/>
</dbReference>
<dbReference type="SUPFAM" id="SSF49344">
    <property type="entry name" value="CBD9-like"/>
    <property type="match status" value="1"/>
</dbReference>
<dbReference type="InterPro" id="IPR007867">
    <property type="entry name" value="GMC_OxRtase_C"/>
</dbReference>
<protein>
    <recommendedName>
        <fullName evidence="4">Glucose-methanol-choline oxidoreductase N-terminal domain-containing protein</fullName>
    </recommendedName>
</protein>
<evidence type="ECO:0000259" key="4">
    <source>
        <dbReference type="PROSITE" id="PS00624"/>
    </source>
</evidence>
<sequence length="822" mass="85559">MSKFLYAAGLMASAAMAQSLEPYTDPLSGIKFGRHTDPASGFSVGLALPQTIGTDFIGQITVPVSAGYGAISLGGSMTNTILLVAQPSGSDVVASLRTASGYTNPEVLTTNSTFDIMPIKEGISVSSTAFTYTFLCKGCITGDDRSWISTDTTATIGWAYSNEALAEPSNPSGALNYHGSGFGLFGAPFANATSTEYDTWAALATTTSYGSTPSTSTPTYGNSTDATVSSETYDYIVAGGGVAGLIVAERLAESGKSVLLLERGAKSSASTGGDAFVNWNSSITQYDVPAMAYYLSTAKQTGQYCTDTASMAGCILGGSGMINAMMWVKPNSGDFKNWPAGWNWDDVKASADALYERTPGTILPSADGERYDQAAYNVVSEFLSGNGFSSVDALNDVESKHDIFSYPPWLIKDGLRGGPVHDYLPLAEAMSNFKLTINAKVIRVIRSGSTMTGVEVEVDQQRQIINLNAGGAVVLTAGALSSPRLLINSGIGPTEQIETVQSGSVAVTLPDKADWINLPVGQGIKDHPIFTVKLTVKTPLQSLPSTAFTQPNDTSVELFSQQSGLLSQSGQRLNFWTSVTNADNTVRYIQGTCNAPSDNTIQMKIYLTHGLTSSGSLVMETDGSTKFGVQPYLTTDGDKEAIKSFMQRLIDFTKQSDSTLSLPSNATAESLIASHATGSHYVASAAMGASNDGKSVVGTDTKVWGTDNLFVADASMHPDLPVGNTQAIVMVAAEQAAKAILAADKGSGTSYGSGSGSSTSVATPAAPYPTGTGSTPAAPYPTGTGSTPAATTTGTAGSKAPSSCKRRRAARRAARLAARRSL</sequence>
<dbReference type="CDD" id="cd09630">
    <property type="entry name" value="CDH_like_cytochrome"/>
    <property type="match status" value="1"/>
</dbReference>
<proteinExistence type="inferred from homology"/>
<feature type="region of interest" description="Disordered" evidence="2">
    <location>
        <begin position="748"/>
        <end position="822"/>
    </location>
</feature>
<dbReference type="InterPro" id="IPR015920">
    <property type="entry name" value="Cellobiose_DH-like_cyt"/>
</dbReference>
<gene>
    <name evidence="5" type="ORF">Cpir12675_005321</name>
</gene>
<dbReference type="Gene3D" id="3.50.50.60">
    <property type="entry name" value="FAD/NAD(P)-binding domain"/>
    <property type="match status" value="1"/>
</dbReference>
<comment type="similarity">
    <text evidence="1">Belongs to the GMC oxidoreductase family.</text>
</comment>
<dbReference type="SUPFAM" id="SSF54373">
    <property type="entry name" value="FAD-linked reductases, C-terminal domain"/>
    <property type="match status" value="1"/>
</dbReference>